<dbReference type="CDD" id="cd16444">
    <property type="entry name" value="LipB"/>
    <property type="match status" value="1"/>
</dbReference>
<dbReference type="GO" id="GO:0009249">
    <property type="term" value="P:protein lipoylation"/>
    <property type="evidence" value="ECO:0007669"/>
    <property type="project" value="InterPro"/>
</dbReference>
<evidence type="ECO:0000256" key="4">
    <source>
        <dbReference type="ARBA" id="ARBA00024732"/>
    </source>
</evidence>
<feature type="active site" description="Acyl-thioester intermediate" evidence="5 7">
    <location>
        <position position="180"/>
    </location>
</feature>
<evidence type="ECO:0000256" key="1">
    <source>
        <dbReference type="ARBA" id="ARBA00004821"/>
    </source>
</evidence>
<dbReference type="InterPro" id="IPR004143">
    <property type="entry name" value="BPL_LPL_catalytic"/>
</dbReference>
<evidence type="ECO:0000256" key="7">
    <source>
        <dbReference type="PIRSR" id="PIRSR016262-1"/>
    </source>
</evidence>
<dbReference type="Gene3D" id="3.30.930.10">
    <property type="entry name" value="Bira Bifunctional Protein, Domain 2"/>
    <property type="match status" value="1"/>
</dbReference>
<dbReference type="PROSITE" id="PS01313">
    <property type="entry name" value="LIPB"/>
    <property type="match status" value="1"/>
</dbReference>
<dbReference type="InterPro" id="IPR045864">
    <property type="entry name" value="aa-tRNA-synth_II/BPL/LPL"/>
</dbReference>
<dbReference type="InterPro" id="IPR020605">
    <property type="entry name" value="Octanoyltransferase_CS"/>
</dbReference>
<evidence type="ECO:0000256" key="9">
    <source>
        <dbReference type="PIRSR" id="PIRSR016262-3"/>
    </source>
</evidence>
<dbReference type="EMBL" id="VBAN01000347">
    <property type="protein sequence ID" value="TMI79203.1"/>
    <property type="molecule type" value="Genomic_DNA"/>
</dbReference>
<dbReference type="GO" id="GO:0005737">
    <property type="term" value="C:cytoplasm"/>
    <property type="evidence" value="ECO:0007669"/>
    <property type="project" value="UniProtKB-SubCell"/>
</dbReference>
<protein>
    <recommendedName>
        <fullName evidence="5 6">Octanoyltransferase</fullName>
        <ecNumber evidence="5 6">2.3.1.181</ecNumber>
    </recommendedName>
    <alternativeName>
        <fullName evidence="5">Lipoate-protein ligase B</fullName>
    </alternativeName>
    <alternativeName>
        <fullName evidence="5">Lipoyl/octanoyl transferase</fullName>
    </alternativeName>
    <alternativeName>
        <fullName evidence="5">Octanoyl-[acyl-carrier-protein]-protein N-octanoyltransferase</fullName>
    </alternativeName>
</protein>
<feature type="site" description="Lowers pKa of active site Cys" evidence="5 9">
    <location>
        <position position="146"/>
    </location>
</feature>
<keyword evidence="2 5" id="KW-0808">Transferase</keyword>
<evidence type="ECO:0000256" key="2">
    <source>
        <dbReference type="ARBA" id="ARBA00022679"/>
    </source>
</evidence>
<feature type="binding site" evidence="5 8">
    <location>
        <begin position="149"/>
        <end position="151"/>
    </location>
    <ligand>
        <name>substrate</name>
    </ligand>
</feature>
<evidence type="ECO:0000256" key="6">
    <source>
        <dbReference type="PIRNR" id="PIRNR016262"/>
    </source>
</evidence>
<proteinExistence type="inferred from homology"/>
<dbReference type="UniPathway" id="UPA00538">
    <property type="reaction ID" value="UER00592"/>
</dbReference>
<comment type="similarity">
    <text evidence="5 6">Belongs to the LipB family.</text>
</comment>
<comment type="catalytic activity">
    <reaction evidence="5 6">
        <text>octanoyl-[ACP] + L-lysyl-[protein] = N(6)-octanoyl-L-lysyl-[protein] + holo-[ACP] + H(+)</text>
        <dbReference type="Rhea" id="RHEA:17665"/>
        <dbReference type="Rhea" id="RHEA-COMP:9636"/>
        <dbReference type="Rhea" id="RHEA-COMP:9685"/>
        <dbReference type="Rhea" id="RHEA-COMP:9752"/>
        <dbReference type="Rhea" id="RHEA-COMP:9928"/>
        <dbReference type="ChEBI" id="CHEBI:15378"/>
        <dbReference type="ChEBI" id="CHEBI:29969"/>
        <dbReference type="ChEBI" id="CHEBI:64479"/>
        <dbReference type="ChEBI" id="CHEBI:78463"/>
        <dbReference type="ChEBI" id="CHEBI:78809"/>
        <dbReference type="EC" id="2.3.1.181"/>
    </reaction>
</comment>
<sequence length="250" mass="26629">MPGRPAVRTAWVVECGTMPYGRAWALQRALVAARQADRIEDTLLLVEHPPVITIGRAGRMANILAPRDLLAARGFDVYETERGGDVTYHGPGQLVGYPIVDLRALDEDVVRYVRLLENTLIDALGVFGIVAGRVRGYTGVWVGEAKIAAIGVAVKRKVTMHGFALNVAPDLDHFAVINACGLGKPVTSMRRLLERPVRVGEVQPVVARAFGAAFSMAPAPIALEAVQAMAGEAALPGSGESGPRAVAHRD</sequence>
<dbReference type="SUPFAM" id="SSF55681">
    <property type="entry name" value="Class II aaRS and biotin synthetases"/>
    <property type="match status" value="1"/>
</dbReference>
<dbReference type="PANTHER" id="PTHR10993:SF7">
    <property type="entry name" value="LIPOYLTRANSFERASE 2, MITOCHONDRIAL-RELATED"/>
    <property type="match status" value="1"/>
</dbReference>
<keyword evidence="3 5" id="KW-0012">Acyltransferase</keyword>
<comment type="pathway">
    <text evidence="1 5 6">Protein modification; protein lipoylation via endogenous pathway; protein N(6)-(lipoyl)lysine from octanoyl-[acyl-carrier-protein]: step 1/2.</text>
</comment>
<dbReference type="PIRSF" id="PIRSF016262">
    <property type="entry name" value="LPLase"/>
    <property type="match status" value="1"/>
</dbReference>
<dbReference type="HAMAP" id="MF_00013">
    <property type="entry name" value="LipB"/>
    <property type="match status" value="1"/>
</dbReference>
<evidence type="ECO:0000256" key="8">
    <source>
        <dbReference type="PIRSR" id="PIRSR016262-2"/>
    </source>
</evidence>
<feature type="domain" description="BPL/LPL catalytic" evidence="10">
    <location>
        <begin position="37"/>
        <end position="218"/>
    </location>
</feature>
<feature type="binding site" evidence="5 8">
    <location>
        <begin position="162"/>
        <end position="164"/>
    </location>
    <ligand>
        <name>substrate</name>
    </ligand>
</feature>
<feature type="binding site" evidence="5 8">
    <location>
        <begin position="82"/>
        <end position="89"/>
    </location>
    <ligand>
        <name>substrate</name>
    </ligand>
</feature>
<dbReference type="AlphaFoldDB" id="A0A537J6U2"/>
<dbReference type="PROSITE" id="PS51733">
    <property type="entry name" value="BPL_LPL_CATALYTIC"/>
    <property type="match status" value="1"/>
</dbReference>
<comment type="subcellular location">
    <subcellularLocation>
        <location evidence="5">Cytoplasm</location>
    </subcellularLocation>
</comment>
<dbReference type="GO" id="GO:0033819">
    <property type="term" value="F:lipoyl(octanoyl) transferase activity"/>
    <property type="evidence" value="ECO:0007669"/>
    <property type="project" value="UniProtKB-EC"/>
</dbReference>
<name>A0A537J6U2_9BACT</name>
<dbReference type="PANTHER" id="PTHR10993">
    <property type="entry name" value="OCTANOYLTRANSFERASE"/>
    <property type="match status" value="1"/>
</dbReference>
<dbReference type="NCBIfam" id="NF010925">
    <property type="entry name" value="PRK14345.1"/>
    <property type="match status" value="1"/>
</dbReference>
<evidence type="ECO:0000313" key="12">
    <source>
        <dbReference type="Proteomes" id="UP000318093"/>
    </source>
</evidence>
<comment type="miscellaneous">
    <text evidence="5">In the reaction, the free carboxyl group of octanoic acid is attached via an amide linkage to the epsilon-amino group of a specific lysine residue of lipoyl domains of lipoate-dependent enzymes.</text>
</comment>
<dbReference type="Pfam" id="PF21948">
    <property type="entry name" value="LplA-B_cat"/>
    <property type="match status" value="1"/>
</dbReference>
<dbReference type="InterPro" id="IPR000544">
    <property type="entry name" value="Octanoyltransferase"/>
</dbReference>
<dbReference type="NCBIfam" id="TIGR00214">
    <property type="entry name" value="lipB"/>
    <property type="match status" value="1"/>
</dbReference>
<reference evidence="11 12" key="1">
    <citation type="journal article" date="2019" name="Nat. Microbiol.">
        <title>Mediterranean grassland soil C-N compound turnover is dependent on rainfall and depth, and is mediated by genomically divergent microorganisms.</title>
        <authorList>
            <person name="Diamond S."/>
            <person name="Andeer P.F."/>
            <person name="Li Z."/>
            <person name="Crits-Christoph A."/>
            <person name="Burstein D."/>
            <person name="Anantharaman K."/>
            <person name="Lane K.R."/>
            <person name="Thomas B.C."/>
            <person name="Pan C."/>
            <person name="Northen T.R."/>
            <person name="Banfield J.F."/>
        </authorList>
    </citation>
    <scope>NUCLEOTIDE SEQUENCE [LARGE SCALE GENOMIC DNA]</scope>
    <source>
        <strain evidence="11">NP_6</strain>
    </source>
</reference>
<dbReference type="EC" id="2.3.1.181" evidence="5 6"/>
<gene>
    <name evidence="5 11" type="primary">lipB</name>
    <name evidence="11" type="ORF">E6H03_10710</name>
</gene>
<evidence type="ECO:0000259" key="10">
    <source>
        <dbReference type="PROSITE" id="PS51733"/>
    </source>
</evidence>
<keyword evidence="5" id="KW-0963">Cytoplasm</keyword>
<evidence type="ECO:0000256" key="5">
    <source>
        <dbReference type="HAMAP-Rule" id="MF_00013"/>
    </source>
</evidence>
<comment type="caution">
    <text evidence="11">The sequence shown here is derived from an EMBL/GenBank/DDBJ whole genome shotgun (WGS) entry which is preliminary data.</text>
</comment>
<dbReference type="Proteomes" id="UP000318093">
    <property type="component" value="Unassembled WGS sequence"/>
</dbReference>
<organism evidence="11 12">
    <name type="scientific">Candidatus Segetimicrobium genomatis</name>
    <dbReference type="NCBI Taxonomy" id="2569760"/>
    <lineage>
        <taxon>Bacteria</taxon>
        <taxon>Bacillati</taxon>
        <taxon>Candidatus Sysuimicrobiota</taxon>
        <taxon>Candidatus Sysuimicrobiia</taxon>
        <taxon>Candidatus Sysuimicrobiales</taxon>
        <taxon>Candidatus Segetimicrobiaceae</taxon>
        <taxon>Candidatus Segetimicrobium</taxon>
    </lineage>
</organism>
<accession>A0A537J6U2</accession>
<evidence type="ECO:0000256" key="3">
    <source>
        <dbReference type="ARBA" id="ARBA00023315"/>
    </source>
</evidence>
<comment type="function">
    <text evidence="4 5 6">Catalyzes the transfer of endogenously produced octanoic acid from octanoyl-acyl-carrier-protein onto the lipoyl domains of lipoate-dependent enzymes. Lipoyl-ACP can also act as a substrate although octanoyl-ACP is likely to be the physiological substrate.</text>
</comment>
<evidence type="ECO:0000313" key="11">
    <source>
        <dbReference type="EMBL" id="TMI79203.1"/>
    </source>
</evidence>